<dbReference type="Pfam" id="PF00014">
    <property type="entry name" value="Kunitz_BPTI"/>
    <property type="match status" value="1"/>
</dbReference>
<dbReference type="PANTHER" id="PTHR10083">
    <property type="entry name" value="KUNITZ-TYPE PROTEASE INHIBITOR-RELATED"/>
    <property type="match status" value="1"/>
</dbReference>
<reference evidence="5 6" key="1">
    <citation type="submission" date="2024-11" db="EMBL/GenBank/DDBJ databases">
        <title>Chromosome-level genome assembly of the freshwater bivalve Anodonta woodiana.</title>
        <authorList>
            <person name="Chen X."/>
        </authorList>
    </citation>
    <scope>NUCLEOTIDE SEQUENCE [LARGE SCALE GENOMIC DNA]</scope>
    <source>
        <strain evidence="5">MN2024</strain>
        <tissue evidence="5">Gills</tissue>
    </source>
</reference>
<evidence type="ECO:0000256" key="2">
    <source>
        <dbReference type="ARBA" id="ARBA00023157"/>
    </source>
</evidence>
<dbReference type="InterPro" id="IPR020901">
    <property type="entry name" value="Prtase_inh_Kunz-CS"/>
</dbReference>
<organism evidence="5 6">
    <name type="scientific">Sinanodonta woodiana</name>
    <name type="common">Chinese pond mussel</name>
    <name type="synonym">Anodonta woodiana</name>
    <dbReference type="NCBI Taxonomy" id="1069815"/>
    <lineage>
        <taxon>Eukaryota</taxon>
        <taxon>Metazoa</taxon>
        <taxon>Spiralia</taxon>
        <taxon>Lophotrochozoa</taxon>
        <taxon>Mollusca</taxon>
        <taxon>Bivalvia</taxon>
        <taxon>Autobranchia</taxon>
        <taxon>Heteroconchia</taxon>
        <taxon>Palaeoheterodonta</taxon>
        <taxon>Unionida</taxon>
        <taxon>Unionoidea</taxon>
        <taxon>Unionidae</taxon>
        <taxon>Unioninae</taxon>
        <taxon>Sinanodonta</taxon>
    </lineage>
</organism>
<dbReference type="Proteomes" id="UP001634394">
    <property type="component" value="Unassembled WGS sequence"/>
</dbReference>
<dbReference type="GO" id="GO:0030414">
    <property type="term" value="F:peptidase inhibitor activity"/>
    <property type="evidence" value="ECO:0007669"/>
    <property type="project" value="UniProtKB-KW"/>
</dbReference>
<dbReference type="FunFam" id="4.10.410.10:FF:000021">
    <property type="entry name" value="Serine protease inhibitor, putative"/>
    <property type="match status" value="1"/>
</dbReference>
<dbReference type="InterPro" id="IPR002223">
    <property type="entry name" value="Kunitz_BPTI"/>
</dbReference>
<evidence type="ECO:0000313" key="5">
    <source>
        <dbReference type="EMBL" id="KAL3880095.1"/>
    </source>
</evidence>
<dbReference type="PANTHER" id="PTHR10083:SF374">
    <property type="entry name" value="BPTI_KUNITZ INHIBITOR DOMAIN-CONTAINING PROTEIN"/>
    <property type="match status" value="1"/>
</dbReference>
<name>A0ABD3X2X7_SINWO</name>
<gene>
    <name evidence="5" type="ORF">ACJMK2_032364</name>
</gene>
<dbReference type="PRINTS" id="PR00759">
    <property type="entry name" value="BASICPTASE"/>
</dbReference>
<keyword evidence="6" id="KW-1185">Reference proteome</keyword>
<dbReference type="SMART" id="SM00131">
    <property type="entry name" value="KU"/>
    <property type="match status" value="1"/>
</dbReference>
<dbReference type="AlphaFoldDB" id="A0ABD3X2X7"/>
<dbReference type="Gene3D" id="4.10.410.10">
    <property type="entry name" value="Pancreatic trypsin inhibitor Kunitz domain"/>
    <property type="match status" value="1"/>
</dbReference>
<dbReference type="InterPro" id="IPR050098">
    <property type="entry name" value="TFPI/VKTCI-like"/>
</dbReference>
<feature type="signal peptide" evidence="3">
    <location>
        <begin position="1"/>
        <end position="23"/>
    </location>
</feature>
<dbReference type="PROSITE" id="PS00280">
    <property type="entry name" value="BPTI_KUNITZ_1"/>
    <property type="match status" value="1"/>
</dbReference>
<dbReference type="InterPro" id="IPR036880">
    <property type="entry name" value="Kunitz_BPTI_sf"/>
</dbReference>
<keyword evidence="2" id="KW-1015">Disulfide bond</keyword>
<proteinExistence type="predicted"/>
<keyword evidence="1" id="KW-0646">Protease inhibitor</keyword>
<dbReference type="SUPFAM" id="SSF57362">
    <property type="entry name" value="BPTI-like"/>
    <property type="match status" value="1"/>
</dbReference>
<protein>
    <recommendedName>
        <fullName evidence="4">BPTI/Kunitz inhibitor domain-containing protein</fullName>
    </recommendedName>
</protein>
<evidence type="ECO:0000259" key="4">
    <source>
        <dbReference type="PROSITE" id="PS50279"/>
    </source>
</evidence>
<comment type="caution">
    <text evidence="5">The sequence shown here is derived from an EMBL/GenBank/DDBJ whole genome shotgun (WGS) entry which is preliminary data.</text>
</comment>
<feature type="chain" id="PRO_5044747408" description="BPTI/Kunitz inhibitor domain-containing protein" evidence="3">
    <location>
        <begin position="24"/>
        <end position="152"/>
    </location>
</feature>
<evidence type="ECO:0000313" key="6">
    <source>
        <dbReference type="Proteomes" id="UP001634394"/>
    </source>
</evidence>
<dbReference type="PROSITE" id="PS50279">
    <property type="entry name" value="BPTI_KUNITZ_2"/>
    <property type="match status" value="1"/>
</dbReference>
<keyword evidence="3" id="KW-0732">Signal</keyword>
<feature type="domain" description="BPTI/Kunitz inhibitor" evidence="4">
    <location>
        <begin position="97"/>
        <end position="147"/>
    </location>
</feature>
<sequence>MALKYTLLFTGLTLLVTFSVALSYQRSISTEDENVYKKIQREDAEEATLDSNKRFIEVPSLVVDLGSEPANINIEAPEYQLNNVDGLSGPKQDEDVCSLSPDTGKCKAYFRRFYYDHDMGECKQFIYGGCGGNGNNFKTIESCNQRCSGNRA</sequence>
<accession>A0ABD3X2X7</accession>
<dbReference type="EMBL" id="JBJQND010000004">
    <property type="protein sequence ID" value="KAL3880095.1"/>
    <property type="molecule type" value="Genomic_DNA"/>
</dbReference>
<evidence type="ECO:0000256" key="1">
    <source>
        <dbReference type="ARBA" id="ARBA00022690"/>
    </source>
</evidence>
<evidence type="ECO:0000256" key="3">
    <source>
        <dbReference type="SAM" id="SignalP"/>
    </source>
</evidence>